<protein>
    <recommendedName>
        <fullName evidence="3">Retrotransposon Copia-like N-terminal domain-containing protein</fullName>
    </recommendedName>
</protein>
<sequence>MNQSRLTAYHCSLYGIRALKEFFSFPILFRVIPCATPRRHHGSHACLFARYHQRHSGDPTPCQDSFSNQVGTTNFSIWRQVRSTLIGLDLLGYIDGTMAAPPMILAESANPCYSIWFRQDQSIVGALFGSCSDQVQPLISNADTSHAAWTSLHSAFESANRGRVDMQSLANELALIQCPISEEDLVCHVLNQVGDEYDSITSAALLCPTSIPFTELQDVLKEHE</sequence>
<evidence type="ECO:0000313" key="2">
    <source>
        <dbReference type="Proteomes" id="UP000249390"/>
    </source>
</evidence>
<dbReference type="PANTHER" id="PTHR47481:SF43">
    <property type="entry name" value="RETROTRANSPOSON COPIA-LIKE N-TERMINAL DOMAIN-CONTAINING PROTEIN"/>
    <property type="match status" value="1"/>
</dbReference>
<dbReference type="EMBL" id="NQVE01000009">
    <property type="protein sequence ID" value="RAL54296.1"/>
    <property type="molecule type" value="Genomic_DNA"/>
</dbReference>
<reference evidence="1 2" key="1">
    <citation type="submission" date="2018-06" db="EMBL/GenBank/DDBJ databases">
        <title>The Genome of Cuscuta australis (Dodder) Provides Insight into the Evolution of Plant Parasitism.</title>
        <authorList>
            <person name="Liu H."/>
        </authorList>
    </citation>
    <scope>NUCLEOTIDE SEQUENCE [LARGE SCALE GENOMIC DNA]</scope>
    <source>
        <strain evidence="2">cv. Yunnan</strain>
        <tissue evidence="1">Vines</tissue>
    </source>
</reference>
<evidence type="ECO:0000313" key="1">
    <source>
        <dbReference type="EMBL" id="RAL54296.1"/>
    </source>
</evidence>
<dbReference type="Proteomes" id="UP000249390">
    <property type="component" value="Unassembled WGS sequence"/>
</dbReference>
<comment type="caution">
    <text evidence="1">The sequence shown here is derived from an EMBL/GenBank/DDBJ whole genome shotgun (WGS) entry which is preliminary data.</text>
</comment>
<accession>A0A328EAB8</accession>
<organism evidence="1 2">
    <name type="scientific">Cuscuta australis</name>
    <dbReference type="NCBI Taxonomy" id="267555"/>
    <lineage>
        <taxon>Eukaryota</taxon>
        <taxon>Viridiplantae</taxon>
        <taxon>Streptophyta</taxon>
        <taxon>Embryophyta</taxon>
        <taxon>Tracheophyta</taxon>
        <taxon>Spermatophyta</taxon>
        <taxon>Magnoliopsida</taxon>
        <taxon>eudicotyledons</taxon>
        <taxon>Gunneridae</taxon>
        <taxon>Pentapetalae</taxon>
        <taxon>asterids</taxon>
        <taxon>lamiids</taxon>
        <taxon>Solanales</taxon>
        <taxon>Convolvulaceae</taxon>
        <taxon>Cuscuteae</taxon>
        <taxon>Cuscuta</taxon>
        <taxon>Cuscuta subgen. Grammica</taxon>
        <taxon>Cuscuta sect. Cleistogrammica</taxon>
    </lineage>
</organism>
<keyword evidence="2" id="KW-1185">Reference proteome</keyword>
<evidence type="ECO:0008006" key="3">
    <source>
        <dbReference type="Google" id="ProtNLM"/>
    </source>
</evidence>
<name>A0A328EAB8_9ASTE</name>
<gene>
    <name evidence="1" type="ORF">DM860_001424</name>
</gene>
<dbReference type="AlphaFoldDB" id="A0A328EAB8"/>
<proteinExistence type="predicted"/>
<dbReference type="PANTHER" id="PTHR47481">
    <property type="match status" value="1"/>
</dbReference>